<organism evidence="3 4">
    <name type="scientific">Symbiodinium natans</name>
    <dbReference type="NCBI Taxonomy" id="878477"/>
    <lineage>
        <taxon>Eukaryota</taxon>
        <taxon>Sar</taxon>
        <taxon>Alveolata</taxon>
        <taxon>Dinophyceae</taxon>
        <taxon>Suessiales</taxon>
        <taxon>Symbiodiniaceae</taxon>
        <taxon>Symbiodinium</taxon>
    </lineage>
</organism>
<keyword evidence="1" id="KW-0812">Transmembrane</keyword>
<dbReference type="Proteomes" id="UP000604046">
    <property type="component" value="Unassembled WGS sequence"/>
</dbReference>
<protein>
    <recommendedName>
        <fullName evidence="2">DUF4116 domain-containing protein</fullName>
    </recommendedName>
</protein>
<dbReference type="InterPro" id="IPR025197">
    <property type="entry name" value="DUF4116"/>
</dbReference>
<evidence type="ECO:0000259" key="2">
    <source>
        <dbReference type="Pfam" id="PF13475"/>
    </source>
</evidence>
<dbReference type="AlphaFoldDB" id="A0A812JRI4"/>
<keyword evidence="1" id="KW-0472">Membrane</keyword>
<dbReference type="Pfam" id="PF13475">
    <property type="entry name" value="DUF4116"/>
    <property type="match status" value="2"/>
</dbReference>
<name>A0A812JRI4_9DINO</name>
<feature type="domain" description="DUF4116" evidence="2">
    <location>
        <begin position="182"/>
        <end position="229"/>
    </location>
</feature>
<accession>A0A812JRI4</accession>
<dbReference type="EMBL" id="CAJNDS010000501">
    <property type="protein sequence ID" value="CAE7212720.1"/>
    <property type="molecule type" value="Genomic_DNA"/>
</dbReference>
<feature type="domain" description="DUF4116" evidence="2">
    <location>
        <begin position="133"/>
        <end position="179"/>
    </location>
</feature>
<feature type="transmembrane region" description="Helical" evidence="1">
    <location>
        <begin position="39"/>
        <end position="61"/>
    </location>
</feature>
<evidence type="ECO:0000313" key="4">
    <source>
        <dbReference type="Proteomes" id="UP000604046"/>
    </source>
</evidence>
<evidence type="ECO:0000313" key="3">
    <source>
        <dbReference type="EMBL" id="CAE7212720.1"/>
    </source>
</evidence>
<evidence type="ECO:0000256" key="1">
    <source>
        <dbReference type="SAM" id="Phobius"/>
    </source>
</evidence>
<keyword evidence="4" id="KW-1185">Reference proteome</keyword>
<comment type="caution">
    <text evidence="3">The sequence shown here is derived from an EMBL/GenBank/DDBJ whole genome shotgun (WGS) entry which is preliminary data.</text>
</comment>
<proteinExistence type="predicted"/>
<sequence length="272" mass="30026">MRRRSSWIPALVLCYMFTAFFPGRPQAFAKDIAPPESHPHSHTALIVASSLVACGLALPWLGQKIREGREEGRMRRLIAAHPSLEKELRGIAMGSGELDKYPELASDVEVAKMAVAKDGYALQHVPAFQNNAEVVKLACAQSGYALQFASPELRSDREVVLAAVAQVAYAFQYASEEIRGSEEVVRQAVKSRGNCLEFASEALRKNRDVVKVAVAEDANALGYASEDLQADPELQRVAEKAAARRARQWAVILWVANIGQRLQRIRLLFSRS</sequence>
<gene>
    <name evidence="3" type="ORF">SNAT2548_LOCUS7236</name>
</gene>
<keyword evidence="1" id="KW-1133">Transmembrane helix</keyword>
<reference evidence="3" key="1">
    <citation type="submission" date="2021-02" db="EMBL/GenBank/DDBJ databases">
        <authorList>
            <person name="Dougan E. K."/>
            <person name="Rhodes N."/>
            <person name="Thang M."/>
            <person name="Chan C."/>
        </authorList>
    </citation>
    <scope>NUCLEOTIDE SEQUENCE</scope>
</reference>